<reference evidence="6" key="1">
    <citation type="submission" date="2021-02" db="EMBL/GenBank/DDBJ databases">
        <authorList>
            <person name="Nowell W R."/>
        </authorList>
    </citation>
    <scope>NUCLEOTIDE SEQUENCE</scope>
</reference>
<evidence type="ECO:0000256" key="5">
    <source>
        <dbReference type="SAM" id="Phobius"/>
    </source>
</evidence>
<evidence type="ECO:0000313" key="7">
    <source>
        <dbReference type="EMBL" id="CAF1189066.1"/>
    </source>
</evidence>
<keyword evidence="5" id="KW-1133">Transmembrane helix</keyword>
<dbReference type="Proteomes" id="UP000663877">
    <property type="component" value="Unassembled WGS sequence"/>
</dbReference>
<keyword evidence="9" id="KW-1185">Reference proteome</keyword>
<dbReference type="GO" id="GO:0010291">
    <property type="term" value="F:beta-carotene 3-hydroxylase activity"/>
    <property type="evidence" value="ECO:0007669"/>
    <property type="project" value="UniProtKB-EC"/>
</dbReference>
<dbReference type="InterPro" id="IPR045019">
    <property type="entry name" value="BETA-OHASE-like"/>
</dbReference>
<dbReference type="EMBL" id="CAJNOI010000022">
    <property type="protein sequence ID" value="CAF0841561.1"/>
    <property type="molecule type" value="Genomic_DNA"/>
</dbReference>
<dbReference type="GO" id="GO:0016119">
    <property type="term" value="P:carotene metabolic process"/>
    <property type="evidence" value="ECO:0007669"/>
    <property type="project" value="TreeGrafter"/>
</dbReference>
<protein>
    <recommendedName>
        <fullName evidence="4">beta-carotene 3-hydroxylase</fullName>
        <ecNumber evidence="4">1.14.15.24</ecNumber>
    </recommendedName>
</protein>
<dbReference type="AlphaFoldDB" id="A0A813VPF1"/>
<keyword evidence="3" id="KW-0560">Oxidoreductase</keyword>
<evidence type="ECO:0000256" key="2">
    <source>
        <dbReference type="ARBA" id="ARBA00022746"/>
    </source>
</evidence>
<evidence type="ECO:0000256" key="4">
    <source>
        <dbReference type="ARBA" id="ARBA00026097"/>
    </source>
</evidence>
<dbReference type="GO" id="GO:0016123">
    <property type="term" value="P:xanthophyll biosynthetic process"/>
    <property type="evidence" value="ECO:0007669"/>
    <property type="project" value="TreeGrafter"/>
</dbReference>
<name>A0A813VPF1_9BILA</name>
<proteinExistence type="inferred from homology"/>
<feature type="transmembrane region" description="Helical" evidence="5">
    <location>
        <begin position="35"/>
        <end position="55"/>
    </location>
</feature>
<accession>A0A813VPF1</accession>
<dbReference type="OrthoDB" id="9990796at2759"/>
<evidence type="ECO:0000313" key="10">
    <source>
        <dbReference type="Proteomes" id="UP000663877"/>
    </source>
</evidence>
<evidence type="ECO:0000313" key="6">
    <source>
        <dbReference type="EMBL" id="CAF0841561.1"/>
    </source>
</evidence>
<dbReference type="Proteomes" id="UP000663832">
    <property type="component" value="Unassembled WGS sequence"/>
</dbReference>
<evidence type="ECO:0000256" key="1">
    <source>
        <dbReference type="ARBA" id="ARBA00009324"/>
    </source>
</evidence>
<dbReference type="EMBL" id="CAJNOM010000180">
    <property type="protein sequence ID" value="CAF1189066.1"/>
    <property type="molecule type" value="Genomic_DNA"/>
</dbReference>
<comment type="similarity">
    <text evidence="1">Belongs to the sterol desaturase family.</text>
</comment>
<dbReference type="PANTHER" id="PTHR31899:SF9">
    <property type="entry name" value="BETA-CAROTENE 3-HYDROXYLASE 1, CHLOROPLASTIC"/>
    <property type="match status" value="1"/>
</dbReference>
<comment type="caution">
    <text evidence="6">The sequence shown here is derived from an EMBL/GenBank/DDBJ whole genome shotgun (WGS) entry which is preliminary data.</text>
</comment>
<dbReference type="PANTHER" id="PTHR31899">
    <property type="entry name" value="BETA-CAROTENE 3-HYDROXYLASE 1, CHLOROPLASTIC"/>
    <property type="match status" value="1"/>
</dbReference>
<organism evidence="6 10">
    <name type="scientific">Adineta steineri</name>
    <dbReference type="NCBI Taxonomy" id="433720"/>
    <lineage>
        <taxon>Eukaryota</taxon>
        <taxon>Metazoa</taxon>
        <taxon>Spiralia</taxon>
        <taxon>Gnathifera</taxon>
        <taxon>Rotifera</taxon>
        <taxon>Eurotatoria</taxon>
        <taxon>Bdelloidea</taxon>
        <taxon>Adinetida</taxon>
        <taxon>Adinetidae</taxon>
        <taxon>Adineta</taxon>
    </lineage>
</organism>
<keyword evidence="5" id="KW-0472">Membrane</keyword>
<dbReference type="EMBL" id="CAJNOM010000184">
    <property type="protein sequence ID" value="CAF1194588.1"/>
    <property type="molecule type" value="Genomic_DNA"/>
</dbReference>
<evidence type="ECO:0000313" key="8">
    <source>
        <dbReference type="EMBL" id="CAF1194588.1"/>
    </source>
</evidence>
<feature type="transmembrane region" description="Helical" evidence="5">
    <location>
        <begin position="6"/>
        <end position="23"/>
    </location>
</feature>
<evidence type="ECO:0000256" key="3">
    <source>
        <dbReference type="ARBA" id="ARBA00023002"/>
    </source>
</evidence>
<keyword evidence="2" id="KW-0125">Carotenoid biosynthesis</keyword>
<sequence>MELLSWFLHKYIFHGVLWFIHKTHHNRTLHSTFELNDIFSLIFSLISIILLYIGWSTPSSIHLAIGFGVTFYGFLYFIIHDGLIHQRYLSWNKTTSIYLKQIQRAHQRHHTYPNKTPSEEFGLFLIIGRKYWRNMFR</sequence>
<evidence type="ECO:0000313" key="9">
    <source>
        <dbReference type="Proteomes" id="UP000663832"/>
    </source>
</evidence>
<dbReference type="EC" id="1.14.15.24" evidence="4"/>
<keyword evidence="5" id="KW-0812">Transmembrane</keyword>
<gene>
    <name evidence="6" type="ORF">BJG266_LOCUS7341</name>
    <name evidence="7" type="ORF">QVE165_LOCUS25138</name>
    <name evidence="8" type="ORF">QVE165_LOCUS25448</name>
</gene>
<feature type="transmembrane region" description="Helical" evidence="5">
    <location>
        <begin position="61"/>
        <end position="79"/>
    </location>
</feature>